<dbReference type="Gene3D" id="3.40.50.720">
    <property type="entry name" value="NAD(P)-binding Rossmann-like Domain"/>
    <property type="match status" value="1"/>
</dbReference>
<evidence type="ECO:0000256" key="9">
    <source>
        <dbReference type="ARBA" id="ARBA00037922"/>
    </source>
</evidence>
<feature type="binding site" evidence="13">
    <location>
        <begin position="169"/>
        <end position="170"/>
    </location>
    <ligand>
        <name>(S)-2,3,4,5-tetrahydrodipicolinate</name>
        <dbReference type="ChEBI" id="CHEBI:16845"/>
    </ligand>
</feature>
<comment type="function">
    <text evidence="13">Catalyzes the conversion of 4-hydroxy-tetrahydrodipicolinate (HTPA) to tetrahydrodipicolinate.</text>
</comment>
<dbReference type="PIRSF" id="PIRSF000161">
    <property type="entry name" value="DHPR"/>
    <property type="match status" value="1"/>
</dbReference>
<dbReference type="HAMAP" id="MF_00102">
    <property type="entry name" value="DapB"/>
    <property type="match status" value="1"/>
</dbReference>
<evidence type="ECO:0000256" key="13">
    <source>
        <dbReference type="HAMAP-Rule" id="MF_00102"/>
    </source>
</evidence>
<comment type="caution">
    <text evidence="13">Was originally thought to be a dihydrodipicolinate reductase (DHDPR), catalyzing the conversion of dihydrodipicolinate to tetrahydrodipicolinate. However, it was shown in E.coli that the substrate of the enzymatic reaction is not dihydrodipicolinate (DHDP) but in fact (2S,4S)-4-hydroxy-2,3,4,5-tetrahydrodipicolinic acid (HTPA), the product released by the DapA-catalyzed reaction.</text>
</comment>
<comment type="similarity">
    <text evidence="1 13">Belongs to the DapB family.</text>
</comment>
<feature type="binding site" evidence="13">
    <location>
        <begin position="12"/>
        <end position="17"/>
    </location>
    <ligand>
        <name>NAD(+)</name>
        <dbReference type="ChEBI" id="CHEBI:57540"/>
    </ligand>
</feature>
<keyword evidence="5 13" id="KW-0220">Diaminopimelate biosynthesis</keyword>
<dbReference type="Pfam" id="PF05173">
    <property type="entry name" value="DapB_C"/>
    <property type="match status" value="1"/>
</dbReference>
<evidence type="ECO:0000256" key="5">
    <source>
        <dbReference type="ARBA" id="ARBA00022915"/>
    </source>
</evidence>
<comment type="catalytic activity">
    <reaction evidence="11 13">
        <text>(S)-2,3,4,5-tetrahydrodipicolinate + NADP(+) + H2O = (2S,4S)-4-hydroxy-2,3,4,5-tetrahydrodipicolinate + NADPH + H(+)</text>
        <dbReference type="Rhea" id="RHEA:35331"/>
        <dbReference type="ChEBI" id="CHEBI:15377"/>
        <dbReference type="ChEBI" id="CHEBI:15378"/>
        <dbReference type="ChEBI" id="CHEBI:16845"/>
        <dbReference type="ChEBI" id="CHEBI:57783"/>
        <dbReference type="ChEBI" id="CHEBI:58349"/>
        <dbReference type="ChEBI" id="CHEBI:67139"/>
        <dbReference type="EC" id="1.17.1.8"/>
    </reaction>
</comment>
<dbReference type="SUPFAM" id="SSF51735">
    <property type="entry name" value="NAD(P)-binding Rossmann-fold domains"/>
    <property type="match status" value="1"/>
</dbReference>
<comment type="subunit">
    <text evidence="13">Homotetramer.</text>
</comment>
<dbReference type="InterPro" id="IPR022664">
    <property type="entry name" value="DapB_N_CS"/>
</dbReference>
<protein>
    <recommendedName>
        <fullName evidence="10 13">4-hydroxy-tetrahydrodipicolinate reductase</fullName>
        <shortName evidence="13">HTPA reductase</shortName>
        <ecNumber evidence="10 13">1.17.1.8</ecNumber>
    </recommendedName>
</protein>
<sequence length="273" mass="28866">MIEAQIRVAIAGAGGRMGRQLIQAALQLDGVQLGAALERSGSSLVGSDAGELAGVAKTGVTVSDSLDKVVNDFDVFIDFTRPEGTLSHLAFCRQHGKGMVIGTTGFDEAGKQAIVDASATIPIVFAANFSVGVNVMLKLLEKAAKVMGDYTDIEIIEAHHRHKVDAPSGTALAMGEAIAQAMDKDLKECAVYSREGYTGERVPGTIGFATVRAGDIVGEHTAMFADTGERIEISHKASSRMTFANGAVRSALWLNGKKNGLFDMRDVLDLNRL</sequence>
<evidence type="ECO:0000313" key="16">
    <source>
        <dbReference type="EMBL" id="NIY48099.1"/>
    </source>
</evidence>
<dbReference type="InterPro" id="IPR000846">
    <property type="entry name" value="DapB_N"/>
</dbReference>
<keyword evidence="6 13" id="KW-0560">Oxidoreductase</keyword>
<proteinExistence type="inferred from homology"/>
<feature type="active site" description="Proton donor" evidence="13">
    <location>
        <position position="163"/>
    </location>
</feature>
<evidence type="ECO:0000259" key="14">
    <source>
        <dbReference type="Pfam" id="PF01113"/>
    </source>
</evidence>
<keyword evidence="8 13" id="KW-0457">Lysine biosynthesis</keyword>
<comment type="pathway">
    <text evidence="9 13">Amino-acid biosynthesis; L-lysine biosynthesis via DAP pathway; (S)-tetrahydrodipicolinate from L-aspartate: step 4/4.</text>
</comment>
<evidence type="ECO:0000256" key="11">
    <source>
        <dbReference type="ARBA" id="ARBA00049080"/>
    </source>
</evidence>
<name>A0ABX0VM32_9ENTR</name>
<evidence type="ECO:0000256" key="3">
    <source>
        <dbReference type="ARBA" id="ARBA00022605"/>
    </source>
</evidence>
<accession>A0ABX0VM32</accession>
<evidence type="ECO:0000256" key="4">
    <source>
        <dbReference type="ARBA" id="ARBA00022857"/>
    </source>
</evidence>
<keyword evidence="17" id="KW-1185">Reference proteome</keyword>
<keyword evidence="7 13" id="KW-0520">NAD</keyword>
<feature type="active site" description="Proton donor/acceptor" evidence="13">
    <location>
        <position position="159"/>
    </location>
</feature>
<reference evidence="16 17" key="1">
    <citation type="journal article" date="2020" name="Microorganisms">
        <title>Polyphasic Characterisation of Cedecea colo sp. nov., a New Enteric Bacterium Isolated from the Koala Hindgut.</title>
        <authorList>
            <person name="Boath J.M."/>
            <person name="Dakhal S."/>
            <person name="Van T.T.H."/>
            <person name="Moore R.J."/>
            <person name="Dekiwadia C."/>
            <person name="Macreadie I.G."/>
        </authorList>
    </citation>
    <scope>NUCLEOTIDE SEQUENCE [LARGE SCALE GENOMIC DNA]</scope>
    <source>
        <strain evidence="16 17">ZA</strain>
    </source>
</reference>
<evidence type="ECO:0000256" key="6">
    <source>
        <dbReference type="ARBA" id="ARBA00023002"/>
    </source>
</evidence>
<organism evidence="16 17">
    <name type="scientific">Cedecea colo</name>
    <dbReference type="NCBI Taxonomy" id="2552946"/>
    <lineage>
        <taxon>Bacteria</taxon>
        <taxon>Pseudomonadati</taxon>
        <taxon>Pseudomonadota</taxon>
        <taxon>Gammaproteobacteria</taxon>
        <taxon>Enterobacterales</taxon>
        <taxon>Enterobacteriaceae</taxon>
        <taxon>Cedecea</taxon>
    </lineage>
</organism>
<dbReference type="RefSeq" id="WP_167611251.1">
    <property type="nucleotide sequence ID" value="NZ_SOYS01000004.1"/>
</dbReference>
<comment type="subcellular location">
    <subcellularLocation>
        <location evidence="13">Cytoplasm</location>
    </subcellularLocation>
</comment>
<dbReference type="PANTHER" id="PTHR20836">
    <property type="entry name" value="DIHYDRODIPICOLINATE REDUCTASE"/>
    <property type="match status" value="1"/>
</dbReference>
<dbReference type="NCBIfam" id="TIGR00036">
    <property type="entry name" value="dapB"/>
    <property type="match status" value="1"/>
</dbReference>
<dbReference type="Proteomes" id="UP000697927">
    <property type="component" value="Unassembled WGS sequence"/>
</dbReference>
<feature type="binding site" evidence="13">
    <location>
        <position position="160"/>
    </location>
    <ligand>
        <name>(S)-2,3,4,5-tetrahydrodipicolinate</name>
        <dbReference type="ChEBI" id="CHEBI:16845"/>
    </ligand>
</feature>
<dbReference type="InterPro" id="IPR036291">
    <property type="entry name" value="NAD(P)-bd_dom_sf"/>
</dbReference>
<dbReference type="EC" id="1.17.1.8" evidence="10 13"/>
<dbReference type="InterPro" id="IPR022663">
    <property type="entry name" value="DapB_C"/>
</dbReference>
<keyword evidence="2 13" id="KW-0963">Cytoplasm</keyword>
<evidence type="ECO:0000256" key="12">
    <source>
        <dbReference type="ARBA" id="ARBA00049396"/>
    </source>
</evidence>
<keyword evidence="3 13" id="KW-0028">Amino-acid biosynthesis</keyword>
<dbReference type="Gene3D" id="3.30.360.10">
    <property type="entry name" value="Dihydrodipicolinate Reductase, domain 2"/>
    <property type="match status" value="1"/>
</dbReference>
<evidence type="ECO:0000256" key="8">
    <source>
        <dbReference type="ARBA" id="ARBA00023154"/>
    </source>
</evidence>
<dbReference type="Pfam" id="PF01113">
    <property type="entry name" value="DapB_N"/>
    <property type="match status" value="1"/>
</dbReference>
<dbReference type="CDD" id="cd02274">
    <property type="entry name" value="DHDPR_N"/>
    <property type="match status" value="1"/>
</dbReference>
<keyword evidence="4 13" id="KW-0521">NADP</keyword>
<feature type="binding site" evidence="13">
    <location>
        <position position="39"/>
    </location>
    <ligand>
        <name>NADP(+)</name>
        <dbReference type="ChEBI" id="CHEBI:58349"/>
    </ligand>
</feature>
<dbReference type="PROSITE" id="PS01298">
    <property type="entry name" value="DAPB"/>
    <property type="match status" value="1"/>
</dbReference>
<comment type="catalytic activity">
    <reaction evidence="12 13">
        <text>(S)-2,3,4,5-tetrahydrodipicolinate + NAD(+) + H2O = (2S,4S)-4-hydroxy-2,3,4,5-tetrahydrodipicolinate + NADH + H(+)</text>
        <dbReference type="Rhea" id="RHEA:35323"/>
        <dbReference type="ChEBI" id="CHEBI:15377"/>
        <dbReference type="ChEBI" id="CHEBI:15378"/>
        <dbReference type="ChEBI" id="CHEBI:16845"/>
        <dbReference type="ChEBI" id="CHEBI:57540"/>
        <dbReference type="ChEBI" id="CHEBI:57945"/>
        <dbReference type="ChEBI" id="CHEBI:67139"/>
        <dbReference type="EC" id="1.17.1.8"/>
    </reaction>
</comment>
<evidence type="ECO:0000313" key="17">
    <source>
        <dbReference type="Proteomes" id="UP000697927"/>
    </source>
</evidence>
<gene>
    <name evidence="13 16" type="primary">dapB</name>
    <name evidence="16" type="ORF">E2L00_11300</name>
</gene>
<evidence type="ECO:0000259" key="15">
    <source>
        <dbReference type="Pfam" id="PF05173"/>
    </source>
</evidence>
<evidence type="ECO:0000256" key="1">
    <source>
        <dbReference type="ARBA" id="ARBA00006642"/>
    </source>
</evidence>
<feature type="binding site" evidence="13">
    <location>
        <begin position="126"/>
        <end position="129"/>
    </location>
    <ligand>
        <name>NAD(+)</name>
        <dbReference type="ChEBI" id="CHEBI:57540"/>
    </ligand>
</feature>
<evidence type="ECO:0000256" key="2">
    <source>
        <dbReference type="ARBA" id="ARBA00022490"/>
    </source>
</evidence>
<comment type="caution">
    <text evidence="16">The sequence shown here is derived from an EMBL/GenBank/DDBJ whole genome shotgun (WGS) entry which is preliminary data.</text>
</comment>
<feature type="domain" description="Dihydrodipicolinate reductase N-terminal" evidence="14">
    <location>
        <begin position="6"/>
        <end position="129"/>
    </location>
</feature>
<dbReference type="SUPFAM" id="SSF55347">
    <property type="entry name" value="Glyceraldehyde-3-phosphate dehydrogenase-like, C-terminal domain"/>
    <property type="match status" value="1"/>
</dbReference>
<feature type="domain" description="Dihydrodipicolinate reductase C-terminal" evidence="15">
    <location>
        <begin position="132"/>
        <end position="268"/>
    </location>
</feature>
<feature type="binding site" evidence="13">
    <location>
        <position position="38"/>
    </location>
    <ligand>
        <name>NAD(+)</name>
        <dbReference type="ChEBI" id="CHEBI:57540"/>
    </ligand>
</feature>
<feature type="binding site" evidence="13">
    <location>
        <begin position="102"/>
        <end position="104"/>
    </location>
    <ligand>
        <name>NAD(+)</name>
        <dbReference type="ChEBI" id="CHEBI:57540"/>
    </ligand>
</feature>
<dbReference type="GO" id="GO:0008839">
    <property type="term" value="F:4-hydroxy-tetrahydrodipicolinate reductase"/>
    <property type="evidence" value="ECO:0007669"/>
    <property type="project" value="UniProtKB-EC"/>
</dbReference>
<evidence type="ECO:0000256" key="7">
    <source>
        <dbReference type="ARBA" id="ARBA00023027"/>
    </source>
</evidence>
<evidence type="ECO:0000256" key="10">
    <source>
        <dbReference type="ARBA" id="ARBA00038983"/>
    </source>
</evidence>
<dbReference type="PANTHER" id="PTHR20836:SF0">
    <property type="entry name" value="4-HYDROXY-TETRAHYDRODIPICOLINATE REDUCTASE 1, CHLOROPLASTIC-RELATED"/>
    <property type="match status" value="1"/>
</dbReference>
<dbReference type="InterPro" id="IPR023940">
    <property type="entry name" value="DHDPR_bac"/>
</dbReference>
<dbReference type="EMBL" id="SOYS01000004">
    <property type="protein sequence ID" value="NIY48099.1"/>
    <property type="molecule type" value="Genomic_DNA"/>
</dbReference>